<evidence type="ECO:0000313" key="3">
    <source>
        <dbReference type="Proteomes" id="UP000253562"/>
    </source>
</evidence>
<dbReference type="EMBL" id="QPEX01000025">
    <property type="protein sequence ID" value="RCS48302.1"/>
    <property type="molecule type" value="Genomic_DNA"/>
</dbReference>
<sequence length="449" mass="49699">MKRRAFLAGGLSLPWALNGFLSRSAYSADPSASDVNEADIALLRDMQQRCYRYFLEAVEPTTQFVADRAAADGTGHSAYASSAACGFGLAAHAVAAKYHWIPREQIQQRVQRMLRSLVEVAAHEKGFLYHFFDTRSGARALQSEASTIDTALLLAGAMTASVAFSDDSEITSLADQLYERIDWNWMLADSGCLHMGYRPEQGVLPYQWDQFSEHLILTLLAIGAPSNPIPASSWKAWRREPMLNYRGYHYLSYPPLFVHQYPGAFFNFQQYVSPQGRNYWENTIAAHHAQLAFQIELAQKYPEQFGHYGPDLWGLTSSDSAQGYRDWGGPYRPGRVEPDRGIDGTVVPSAAAGGLAAVPETALRTLNYQKANFGKQIYGRYGFVNAFNPSTGWVDRDVIGIDTGISLLMAENLLTGDVWNLFMQHPAATRALKLAGFTPVGSSLLTSNP</sequence>
<evidence type="ECO:0000313" key="2">
    <source>
        <dbReference type="EMBL" id="RCS48302.1"/>
    </source>
</evidence>
<dbReference type="OrthoDB" id="5937621at2"/>
<dbReference type="RefSeq" id="WP_114369231.1">
    <property type="nucleotide sequence ID" value="NZ_QPEX01000025.1"/>
</dbReference>
<comment type="caution">
    <text evidence="2">The sequence shown here is derived from an EMBL/GenBank/DDBJ whole genome shotgun (WGS) entry which is preliminary data.</text>
</comment>
<gene>
    <name evidence="2" type="ORF">DTL42_13325</name>
</gene>
<accession>A0A368KTY8</accession>
<dbReference type="Gene3D" id="1.50.10.140">
    <property type="match status" value="1"/>
</dbReference>
<evidence type="ECO:0000259" key="1">
    <source>
        <dbReference type="Pfam" id="PF10091"/>
    </source>
</evidence>
<dbReference type="Proteomes" id="UP000253562">
    <property type="component" value="Unassembled WGS sequence"/>
</dbReference>
<dbReference type="PIRSF" id="PIRSF028431">
    <property type="entry name" value="UCP028431"/>
    <property type="match status" value="1"/>
</dbReference>
<organism evidence="2 3">
    <name type="scientific">Bremerella cremea</name>
    <dbReference type="NCBI Taxonomy" id="1031537"/>
    <lineage>
        <taxon>Bacteria</taxon>
        <taxon>Pseudomonadati</taxon>
        <taxon>Planctomycetota</taxon>
        <taxon>Planctomycetia</taxon>
        <taxon>Pirellulales</taxon>
        <taxon>Pirellulaceae</taxon>
        <taxon>Bremerella</taxon>
    </lineage>
</organism>
<dbReference type="AlphaFoldDB" id="A0A368KTY8"/>
<protein>
    <recommendedName>
        <fullName evidence="1">Glycoamylase-like domain-containing protein</fullName>
    </recommendedName>
</protein>
<dbReference type="InterPro" id="IPR019282">
    <property type="entry name" value="Glycoamylase-like_cons_dom"/>
</dbReference>
<dbReference type="Pfam" id="PF10091">
    <property type="entry name" value="Glycoamylase"/>
    <property type="match status" value="1"/>
</dbReference>
<dbReference type="InterPro" id="IPR016883">
    <property type="entry name" value="UCP028431"/>
</dbReference>
<feature type="domain" description="Glycoamylase-like" evidence="1">
    <location>
        <begin position="205"/>
        <end position="426"/>
    </location>
</feature>
<proteinExistence type="predicted"/>
<reference evidence="2 3" key="1">
    <citation type="submission" date="2018-07" db="EMBL/GenBank/DDBJ databases">
        <title>Comparative genomes isolates from brazilian mangrove.</title>
        <authorList>
            <person name="De Araujo J.E."/>
            <person name="Taketani R.G."/>
            <person name="Silva M.C.P."/>
            <person name="Lourenco M.V."/>
            <person name="Oliveira V.M."/>
            <person name="Andreote F.D."/>
        </authorList>
    </citation>
    <scope>NUCLEOTIDE SEQUENCE [LARGE SCALE GENOMIC DNA]</scope>
    <source>
        <strain evidence="2 3">HEX PRIS-MGV</strain>
    </source>
</reference>
<name>A0A368KTY8_9BACT</name>